<comment type="caution">
    <text evidence="1">The sequence shown here is derived from an EMBL/GenBank/DDBJ whole genome shotgun (WGS) entry which is preliminary data.</text>
</comment>
<reference evidence="2" key="1">
    <citation type="journal article" date="2019" name="Int. J. Syst. Evol. Microbiol.">
        <title>The Global Catalogue of Microorganisms (GCM) 10K type strain sequencing project: providing services to taxonomists for standard genome sequencing and annotation.</title>
        <authorList>
            <consortium name="The Broad Institute Genomics Platform"/>
            <consortium name="The Broad Institute Genome Sequencing Center for Infectious Disease"/>
            <person name="Wu L."/>
            <person name="Ma J."/>
        </authorList>
    </citation>
    <scope>NUCLEOTIDE SEQUENCE [LARGE SCALE GENOMIC DNA]</scope>
    <source>
        <strain evidence="2">CGMCC 4.1641</strain>
    </source>
</reference>
<accession>A0ABV8SCY4</accession>
<evidence type="ECO:0008006" key="3">
    <source>
        <dbReference type="Google" id="ProtNLM"/>
    </source>
</evidence>
<protein>
    <recommendedName>
        <fullName evidence="3">VCBS repeat-containing protein</fullName>
    </recommendedName>
</protein>
<evidence type="ECO:0000313" key="1">
    <source>
        <dbReference type="EMBL" id="MFC4305434.1"/>
    </source>
</evidence>
<dbReference type="EMBL" id="JBHSED010000038">
    <property type="protein sequence ID" value="MFC4305434.1"/>
    <property type="molecule type" value="Genomic_DNA"/>
</dbReference>
<dbReference type="Proteomes" id="UP001595755">
    <property type="component" value="Unassembled WGS sequence"/>
</dbReference>
<evidence type="ECO:0000313" key="2">
    <source>
        <dbReference type="Proteomes" id="UP001595755"/>
    </source>
</evidence>
<sequence>MIKLIALTLAIVILITGCGENRESAQPPTTQGSSPASDTHGAVPLLLDQLAADWGNTGKENEIRLWSAEGVNGEKEISLTLDDNKLSLDLTKYYRMLSGYVRFGPWIELGNRRGLVVVFDGVNEREPDQPEPAESKHYGWIVLDSNVQPYVLWSSLDQPYLAPNNISFAYAGEGDLFRFQDRFTGLDATFSVVVDEAYRKLYDPGSLSPDDMDLQPALHYNSVRALDLNGDGIDEMICTRYIPGFYRGQVLALTSYIFVLKEQGYLLNKQLLFKSLSYVGSDSYTPDNPEIEEVKWMSF</sequence>
<keyword evidence="2" id="KW-1185">Reference proteome</keyword>
<gene>
    <name evidence="1" type="ORF">ACFO1S_18550</name>
</gene>
<dbReference type="RefSeq" id="WP_204604318.1">
    <property type="nucleotide sequence ID" value="NZ_JBHSED010000038.1"/>
</dbReference>
<organism evidence="1 2">
    <name type="scientific">Cohnella boryungensis</name>
    <dbReference type="NCBI Taxonomy" id="768479"/>
    <lineage>
        <taxon>Bacteria</taxon>
        <taxon>Bacillati</taxon>
        <taxon>Bacillota</taxon>
        <taxon>Bacilli</taxon>
        <taxon>Bacillales</taxon>
        <taxon>Paenibacillaceae</taxon>
        <taxon>Cohnella</taxon>
    </lineage>
</organism>
<name>A0ABV8SCY4_9BACL</name>
<proteinExistence type="predicted"/>
<dbReference type="PROSITE" id="PS51257">
    <property type="entry name" value="PROKAR_LIPOPROTEIN"/>
    <property type="match status" value="1"/>
</dbReference>